<comment type="caution">
    <text evidence="2">The sequence shown here is derived from an EMBL/GenBank/DDBJ whole genome shotgun (WGS) entry which is preliminary data.</text>
</comment>
<keyword evidence="3" id="KW-1185">Reference proteome</keyword>
<keyword evidence="1" id="KW-0812">Transmembrane</keyword>
<keyword evidence="1" id="KW-0472">Membrane</keyword>
<dbReference type="Proteomes" id="UP001595833">
    <property type="component" value="Unassembled WGS sequence"/>
</dbReference>
<feature type="transmembrane region" description="Helical" evidence="1">
    <location>
        <begin position="43"/>
        <end position="64"/>
    </location>
</feature>
<organism evidence="2 3">
    <name type="scientific">Saccharothrix xinjiangensis</name>
    <dbReference type="NCBI Taxonomy" id="204798"/>
    <lineage>
        <taxon>Bacteria</taxon>
        <taxon>Bacillati</taxon>
        <taxon>Actinomycetota</taxon>
        <taxon>Actinomycetes</taxon>
        <taxon>Pseudonocardiales</taxon>
        <taxon>Pseudonocardiaceae</taxon>
        <taxon>Saccharothrix</taxon>
    </lineage>
</organism>
<feature type="transmembrane region" description="Helical" evidence="1">
    <location>
        <begin position="18"/>
        <end position="37"/>
    </location>
</feature>
<gene>
    <name evidence="2" type="ORF">ACFPFM_01995</name>
</gene>
<evidence type="ECO:0000313" key="3">
    <source>
        <dbReference type="Proteomes" id="UP001595833"/>
    </source>
</evidence>
<protein>
    <submittedName>
        <fullName evidence="2">Uncharacterized protein</fullName>
    </submittedName>
</protein>
<proteinExistence type="predicted"/>
<dbReference type="EMBL" id="JBHSJB010000003">
    <property type="protein sequence ID" value="MFC5052521.1"/>
    <property type="molecule type" value="Genomic_DNA"/>
</dbReference>
<reference evidence="3" key="1">
    <citation type="journal article" date="2019" name="Int. J. Syst. Evol. Microbiol.">
        <title>The Global Catalogue of Microorganisms (GCM) 10K type strain sequencing project: providing services to taxonomists for standard genome sequencing and annotation.</title>
        <authorList>
            <consortium name="The Broad Institute Genomics Platform"/>
            <consortium name="The Broad Institute Genome Sequencing Center for Infectious Disease"/>
            <person name="Wu L."/>
            <person name="Ma J."/>
        </authorList>
    </citation>
    <scope>NUCLEOTIDE SEQUENCE [LARGE SCALE GENOMIC DNA]</scope>
    <source>
        <strain evidence="3">KCTC 12848</strain>
    </source>
</reference>
<dbReference type="RefSeq" id="WP_344035022.1">
    <property type="nucleotide sequence ID" value="NZ_BAAAKE010000002.1"/>
</dbReference>
<accession>A0ABV9XQV4</accession>
<keyword evidence="1" id="KW-1133">Transmembrane helix</keyword>
<evidence type="ECO:0000256" key="1">
    <source>
        <dbReference type="SAM" id="Phobius"/>
    </source>
</evidence>
<sequence length="85" mass="9571">MNHNEERAKSRRRFTERLACTLLFTAVQLWAAVVIVVKSEATGVLALAVALVLAGGLVAMYDAWREVRSTHRELDVEIHDNLVRL</sequence>
<evidence type="ECO:0000313" key="2">
    <source>
        <dbReference type="EMBL" id="MFC5052521.1"/>
    </source>
</evidence>
<name>A0ABV9XQV4_9PSEU</name>